<dbReference type="SMART" id="SM00421">
    <property type="entry name" value="HTH_LUXR"/>
    <property type="match status" value="1"/>
</dbReference>
<dbReference type="RefSeq" id="WP_097441316.1">
    <property type="nucleotide sequence ID" value="NZ_NBWU01000001.1"/>
</dbReference>
<gene>
    <name evidence="6" type="ORF">B7P33_00320</name>
</gene>
<keyword evidence="7" id="KW-1185">Reference proteome</keyword>
<keyword evidence="4" id="KW-0804">Transcription</keyword>
<dbReference type="PANTHER" id="PTHR43133">
    <property type="entry name" value="RNA POLYMERASE ECF-TYPE SIGMA FACTO"/>
    <property type="match status" value="1"/>
</dbReference>
<evidence type="ECO:0000259" key="5">
    <source>
        <dbReference type="SMART" id="SM00421"/>
    </source>
</evidence>
<comment type="similarity">
    <text evidence="1">Belongs to the sigma-70 factor family. ECF subfamily.</text>
</comment>
<dbReference type="SUPFAM" id="SSF88659">
    <property type="entry name" value="Sigma3 and sigma4 domains of RNA polymerase sigma factors"/>
    <property type="match status" value="1"/>
</dbReference>
<proteinExistence type="inferred from homology"/>
<dbReference type="SUPFAM" id="SSF88946">
    <property type="entry name" value="Sigma2 domain of RNA polymerase sigma factors"/>
    <property type="match status" value="1"/>
</dbReference>
<dbReference type="GO" id="GO:0006352">
    <property type="term" value="P:DNA-templated transcription initiation"/>
    <property type="evidence" value="ECO:0007669"/>
    <property type="project" value="InterPro"/>
</dbReference>
<sequence>MGEAKKQEVRLRDRETFDQVFGSYYPILVFHAVKLLDGDRNQAEDMVQDVFVKILDLGKVFENEDRLGAYLYTMVRNQCLNHKKFKQVRQLYAEKEKASAKEAIPLWEVPAQEESYRYLRDALTKLPERCRQIFELTLRGYRIAEIAQEMGISEETVKSQKKRGKALLREHLGHLRTLTLVAWVLA</sequence>
<dbReference type="Pfam" id="PF04542">
    <property type="entry name" value="Sigma70_r2"/>
    <property type="match status" value="1"/>
</dbReference>
<organism evidence="6 7">
    <name type="scientific">Sediminicola luteus</name>
    <dbReference type="NCBI Taxonomy" id="319238"/>
    <lineage>
        <taxon>Bacteria</taxon>
        <taxon>Pseudomonadati</taxon>
        <taxon>Bacteroidota</taxon>
        <taxon>Flavobacteriia</taxon>
        <taxon>Flavobacteriales</taxon>
        <taxon>Flavobacteriaceae</taxon>
        <taxon>Sediminicola</taxon>
    </lineage>
</organism>
<dbReference type="InterPro" id="IPR013249">
    <property type="entry name" value="RNA_pol_sigma70_r4_t2"/>
</dbReference>
<evidence type="ECO:0000256" key="3">
    <source>
        <dbReference type="ARBA" id="ARBA00023082"/>
    </source>
</evidence>
<dbReference type="InterPro" id="IPR013325">
    <property type="entry name" value="RNA_pol_sigma_r2"/>
</dbReference>
<evidence type="ECO:0000256" key="4">
    <source>
        <dbReference type="ARBA" id="ARBA00023163"/>
    </source>
</evidence>
<keyword evidence="3" id="KW-0731">Sigma factor</keyword>
<protein>
    <recommendedName>
        <fullName evidence="5">HTH luxR-type domain-containing protein</fullName>
    </recommendedName>
</protein>
<dbReference type="AlphaFoldDB" id="A0A2A4GCU1"/>
<dbReference type="NCBIfam" id="TIGR02937">
    <property type="entry name" value="sigma70-ECF"/>
    <property type="match status" value="1"/>
</dbReference>
<dbReference type="Gene3D" id="1.10.10.10">
    <property type="entry name" value="Winged helix-like DNA-binding domain superfamily/Winged helix DNA-binding domain"/>
    <property type="match status" value="1"/>
</dbReference>
<accession>A0A2A4GCU1</accession>
<feature type="domain" description="HTH luxR-type" evidence="5">
    <location>
        <begin position="123"/>
        <end position="184"/>
    </location>
</feature>
<evidence type="ECO:0000256" key="2">
    <source>
        <dbReference type="ARBA" id="ARBA00023015"/>
    </source>
</evidence>
<dbReference type="OrthoDB" id="1100095at2"/>
<dbReference type="EMBL" id="NBWU01000001">
    <property type="protein sequence ID" value="PCE65786.1"/>
    <property type="molecule type" value="Genomic_DNA"/>
</dbReference>
<evidence type="ECO:0000313" key="7">
    <source>
        <dbReference type="Proteomes" id="UP000219559"/>
    </source>
</evidence>
<comment type="caution">
    <text evidence="6">The sequence shown here is derived from an EMBL/GenBank/DDBJ whole genome shotgun (WGS) entry which is preliminary data.</text>
</comment>
<reference evidence="6 7" key="1">
    <citation type="submission" date="2017-04" db="EMBL/GenBank/DDBJ databases">
        <title>A new member of the family Flavobacteriaceae isolated from ascidians.</title>
        <authorList>
            <person name="Chen L."/>
        </authorList>
    </citation>
    <scope>NUCLEOTIDE SEQUENCE [LARGE SCALE GENOMIC DNA]</scope>
    <source>
        <strain evidence="6 7">HQA918</strain>
    </source>
</reference>
<dbReference type="GO" id="GO:0003677">
    <property type="term" value="F:DNA binding"/>
    <property type="evidence" value="ECO:0007669"/>
    <property type="project" value="InterPro"/>
</dbReference>
<dbReference type="InterPro" id="IPR007627">
    <property type="entry name" value="RNA_pol_sigma70_r2"/>
</dbReference>
<dbReference type="CDD" id="cd06171">
    <property type="entry name" value="Sigma70_r4"/>
    <property type="match status" value="1"/>
</dbReference>
<dbReference type="InterPro" id="IPR013324">
    <property type="entry name" value="RNA_pol_sigma_r3/r4-like"/>
</dbReference>
<dbReference type="PANTHER" id="PTHR43133:SF46">
    <property type="entry name" value="RNA POLYMERASE SIGMA-70 FACTOR ECF SUBFAMILY"/>
    <property type="match status" value="1"/>
</dbReference>
<dbReference type="GO" id="GO:0016987">
    <property type="term" value="F:sigma factor activity"/>
    <property type="evidence" value="ECO:0007669"/>
    <property type="project" value="UniProtKB-KW"/>
</dbReference>
<dbReference type="InterPro" id="IPR039425">
    <property type="entry name" value="RNA_pol_sigma-70-like"/>
</dbReference>
<dbReference type="InterPro" id="IPR000792">
    <property type="entry name" value="Tscrpt_reg_LuxR_C"/>
</dbReference>
<name>A0A2A4GCU1_9FLAO</name>
<evidence type="ECO:0000256" key="1">
    <source>
        <dbReference type="ARBA" id="ARBA00010641"/>
    </source>
</evidence>
<dbReference type="Proteomes" id="UP000219559">
    <property type="component" value="Unassembled WGS sequence"/>
</dbReference>
<evidence type="ECO:0000313" key="6">
    <source>
        <dbReference type="EMBL" id="PCE65786.1"/>
    </source>
</evidence>
<dbReference type="InterPro" id="IPR014284">
    <property type="entry name" value="RNA_pol_sigma-70_dom"/>
</dbReference>
<keyword evidence="2" id="KW-0805">Transcription regulation</keyword>
<dbReference type="Gene3D" id="1.10.1740.10">
    <property type="match status" value="1"/>
</dbReference>
<dbReference type="Pfam" id="PF08281">
    <property type="entry name" value="Sigma70_r4_2"/>
    <property type="match status" value="1"/>
</dbReference>
<dbReference type="InterPro" id="IPR036388">
    <property type="entry name" value="WH-like_DNA-bd_sf"/>
</dbReference>